<sequence>MVKTVRRAGKGCSTPVLGDTIEVQYWLAKEIEDGVVQLFPTADETFSTITLLQDCEDEILSFKILLHALTVQDGGMMVGQNAVFECGPAEKWLNIDVRLSYGVRDDSVVVLGIRLVDITARRIEVE</sequence>
<reference evidence="1 2" key="1">
    <citation type="submission" date="2017-03" db="EMBL/GenBank/DDBJ databases">
        <title>Genomes of endolithic fungi from Antarctica.</title>
        <authorList>
            <person name="Coleine C."/>
            <person name="Masonjones S."/>
            <person name="Stajich J.E."/>
        </authorList>
    </citation>
    <scope>NUCLEOTIDE SEQUENCE [LARGE SCALE GENOMIC DNA]</scope>
    <source>
        <strain evidence="1 2">CCFEE 5184</strain>
    </source>
</reference>
<keyword evidence="2" id="KW-1185">Reference proteome</keyword>
<dbReference type="Proteomes" id="UP000309340">
    <property type="component" value="Unassembled WGS sequence"/>
</dbReference>
<comment type="caution">
    <text evidence="1">The sequence shown here is derived from an EMBL/GenBank/DDBJ whole genome shotgun (WGS) entry which is preliminary data.</text>
</comment>
<organism evidence="1 2">
    <name type="scientific">Friedmanniomyces simplex</name>
    <dbReference type="NCBI Taxonomy" id="329884"/>
    <lineage>
        <taxon>Eukaryota</taxon>
        <taxon>Fungi</taxon>
        <taxon>Dikarya</taxon>
        <taxon>Ascomycota</taxon>
        <taxon>Pezizomycotina</taxon>
        <taxon>Dothideomycetes</taxon>
        <taxon>Dothideomycetidae</taxon>
        <taxon>Mycosphaerellales</taxon>
        <taxon>Teratosphaeriaceae</taxon>
        <taxon>Friedmanniomyces</taxon>
    </lineage>
</organism>
<protein>
    <submittedName>
        <fullName evidence="1">Uncharacterized protein</fullName>
    </submittedName>
</protein>
<dbReference type="AlphaFoldDB" id="A0A4U0XYS4"/>
<evidence type="ECO:0000313" key="1">
    <source>
        <dbReference type="EMBL" id="TKA82990.1"/>
    </source>
</evidence>
<accession>A0A4U0XYS4</accession>
<name>A0A4U0XYS4_9PEZI</name>
<gene>
    <name evidence="1" type="ORF">B0A55_04665</name>
</gene>
<proteinExistence type="predicted"/>
<dbReference type="EMBL" id="NAJQ01000019">
    <property type="protein sequence ID" value="TKA82990.1"/>
    <property type="molecule type" value="Genomic_DNA"/>
</dbReference>
<evidence type="ECO:0000313" key="2">
    <source>
        <dbReference type="Proteomes" id="UP000309340"/>
    </source>
</evidence>